<dbReference type="PANTHER" id="PTHR47338">
    <property type="entry name" value="ZN(II)2CYS6 TRANSCRIPTION FACTOR (EUROFUNG)-RELATED"/>
    <property type="match status" value="1"/>
</dbReference>
<dbReference type="EMBL" id="AKHY01000084">
    <property type="protein sequence ID" value="EIT82284.1"/>
    <property type="molecule type" value="Genomic_DNA"/>
</dbReference>
<dbReference type="CDD" id="cd12148">
    <property type="entry name" value="fungal_TF_MHR"/>
    <property type="match status" value="1"/>
</dbReference>
<dbReference type="PANTHER" id="PTHR47338:SF19">
    <property type="entry name" value="ZN(II)2CYS6 TRANSCRIPTION FACTOR (EUROFUNG)"/>
    <property type="match status" value="1"/>
</dbReference>
<evidence type="ECO:0000313" key="9">
    <source>
        <dbReference type="Proteomes" id="UP000002812"/>
    </source>
</evidence>
<dbReference type="InterPro" id="IPR007219">
    <property type="entry name" value="XnlR_reg_dom"/>
</dbReference>
<reference evidence="9" key="2">
    <citation type="submission" date="2012-06" db="EMBL/GenBank/DDBJ databases">
        <title>Comparative genomic analyses of Aspergillus oryzae 3.042 and A. oryzae RIB40 for soy-sauce fermentation.</title>
        <authorList>
            <person name="Zhao G."/>
            <person name="Hou L."/>
            <person name="Wang C."/>
            <person name="Cao X."/>
        </authorList>
    </citation>
    <scope>NUCLEOTIDE SEQUENCE [LARGE SCALE GENOMIC DNA]</scope>
    <source>
        <strain evidence="9">3.042</strain>
    </source>
</reference>
<evidence type="ECO:0000256" key="2">
    <source>
        <dbReference type="ARBA" id="ARBA00022723"/>
    </source>
</evidence>
<protein>
    <recommendedName>
        <fullName evidence="7">Zn(2)-C6 fungal-type domain-containing protein</fullName>
    </recommendedName>
</protein>
<dbReference type="GO" id="GO:0000981">
    <property type="term" value="F:DNA-binding transcription factor activity, RNA polymerase II-specific"/>
    <property type="evidence" value="ECO:0007669"/>
    <property type="project" value="InterPro"/>
</dbReference>
<dbReference type="GO" id="GO:0009893">
    <property type="term" value="P:positive regulation of metabolic process"/>
    <property type="evidence" value="ECO:0007669"/>
    <property type="project" value="UniProtKB-ARBA"/>
</dbReference>
<evidence type="ECO:0000256" key="3">
    <source>
        <dbReference type="ARBA" id="ARBA00023015"/>
    </source>
</evidence>
<dbReference type="AlphaFoldDB" id="I8AB50"/>
<dbReference type="GO" id="GO:0008270">
    <property type="term" value="F:zinc ion binding"/>
    <property type="evidence" value="ECO:0007669"/>
    <property type="project" value="InterPro"/>
</dbReference>
<dbReference type="OrthoDB" id="5370478at2759"/>
<evidence type="ECO:0000256" key="4">
    <source>
        <dbReference type="ARBA" id="ARBA00023125"/>
    </source>
</evidence>
<dbReference type="Pfam" id="PF00172">
    <property type="entry name" value="Zn_clus"/>
    <property type="match status" value="1"/>
</dbReference>
<dbReference type="SMART" id="SM00066">
    <property type="entry name" value="GAL4"/>
    <property type="match status" value="1"/>
</dbReference>
<evidence type="ECO:0000259" key="7">
    <source>
        <dbReference type="PROSITE" id="PS50048"/>
    </source>
</evidence>
<dbReference type="GO" id="GO:0003677">
    <property type="term" value="F:DNA binding"/>
    <property type="evidence" value="ECO:0007669"/>
    <property type="project" value="UniProtKB-KW"/>
</dbReference>
<organism evidence="8 9">
    <name type="scientific">Aspergillus oryzae (strain 3.042)</name>
    <name type="common">Yellow koji mold</name>
    <dbReference type="NCBI Taxonomy" id="1160506"/>
    <lineage>
        <taxon>Eukaryota</taxon>
        <taxon>Fungi</taxon>
        <taxon>Dikarya</taxon>
        <taxon>Ascomycota</taxon>
        <taxon>Pezizomycotina</taxon>
        <taxon>Eurotiomycetes</taxon>
        <taxon>Eurotiomycetidae</taxon>
        <taxon>Eurotiales</taxon>
        <taxon>Aspergillaceae</taxon>
        <taxon>Aspergillus</taxon>
        <taxon>Aspergillus subgen. Circumdati</taxon>
    </lineage>
</organism>
<evidence type="ECO:0000256" key="1">
    <source>
        <dbReference type="ARBA" id="ARBA00004123"/>
    </source>
</evidence>
<keyword evidence="4" id="KW-0238">DNA-binding</keyword>
<sequence length="396" mass="44799">MRLSISCDACRQSKVKCVHDGHPPCRRCQRLNRQSCVLTDPRSSPLRPRRDLLRVQSKTRPASRSGAESCPVNGNNGRQWCPVATSSNPIASIPSSVLINACDIYRKKFPVANFLHYPSLIAEISTNSSSVDSVFVASLLALCARFLPEHQLQPGEIYAEYARVQLAHRAFEGPSLYLAQSLVIVSLYEWGSGRPYKAWMYSGMATYMIQSLLKTADDSMEHNPDEFHASQIQYEQLVRTYWCCFAQDCELSSGARQHFALSFRQISVPLPIGDHDFNFGRRASRRLMPANLTRDSPLSAAMTIDHGLTIVTRGFDIFVRILRFANESRRGRTSSSLNTELSPQKTWENLKEELDEWRSLQDVTVRYPSTSAQAHVALGYGELFAYINLVYFMRQV</sequence>
<dbReference type="HOGENOM" id="CLU_821389_0_0_1"/>
<dbReference type="GO" id="GO:0005634">
    <property type="term" value="C:nucleus"/>
    <property type="evidence" value="ECO:0007669"/>
    <property type="project" value="UniProtKB-SubCell"/>
</dbReference>
<comment type="subcellular location">
    <subcellularLocation>
        <location evidence="1">Nucleus</location>
    </subcellularLocation>
</comment>
<dbReference type="CDD" id="cd00067">
    <property type="entry name" value="GAL4"/>
    <property type="match status" value="1"/>
</dbReference>
<name>I8AB50_ASPO3</name>
<reference evidence="8 9" key="1">
    <citation type="journal article" date="2012" name="Eukaryot. Cell">
        <title>Draft genome sequence of Aspergillus oryzae strain 3.042.</title>
        <authorList>
            <person name="Zhao G."/>
            <person name="Yao Y."/>
            <person name="Qi W."/>
            <person name="Wang C."/>
            <person name="Hou L."/>
            <person name="Zeng B."/>
            <person name="Cao X."/>
        </authorList>
    </citation>
    <scope>NUCLEOTIDE SEQUENCE [LARGE SCALE GENOMIC DNA]</scope>
    <source>
        <strain evidence="8 9">3.042</strain>
    </source>
</reference>
<keyword evidence="5" id="KW-0804">Transcription</keyword>
<keyword evidence="2" id="KW-0479">Metal-binding</keyword>
<dbReference type="InterPro" id="IPR001138">
    <property type="entry name" value="Zn2Cys6_DnaBD"/>
</dbReference>
<dbReference type="SUPFAM" id="SSF57701">
    <property type="entry name" value="Zn2/Cys6 DNA-binding domain"/>
    <property type="match status" value="1"/>
</dbReference>
<dbReference type="GO" id="GO:0006351">
    <property type="term" value="P:DNA-templated transcription"/>
    <property type="evidence" value="ECO:0007669"/>
    <property type="project" value="InterPro"/>
</dbReference>
<dbReference type="SMART" id="SM00906">
    <property type="entry name" value="Fungal_trans"/>
    <property type="match status" value="1"/>
</dbReference>
<dbReference type="Proteomes" id="UP000002812">
    <property type="component" value="Unassembled WGS sequence"/>
</dbReference>
<dbReference type="Pfam" id="PF04082">
    <property type="entry name" value="Fungal_trans"/>
    <property type="match status" value="1"/>
</dbReference>
<evidence type="ECO:0000256" key="6">
    <source>
        <dbReference type="ARBA" id="ARBA00023242"/>
    </source>
</evidence>
<dbReference type="PROSITE" id="PS00463">
    <property type="entry name" value="ZN2_CY6_FUNGAL_1"/>
    <property type="match status" value="1"/>
</dbReference>
<comment type="caution">
    <text evidence="8">The sequence shown here is derived from an EMBL/GenBank/DDBJ whole genome shotgun (WGS) entry which is preliminary data.</text>
</comment>
<accession>I8AB50</accession>
<gene>
    <name evidence="8" type="ORF">Ao3042_00568</name>
</gene>
<dbReference type="PROSITE" id="PS50048">
    <property type="entry name" value="ZN2_CY6_FUNGAL_2"/>
    <property type="match status" value="1"/>
</dbReference>
<dbReference type="InterPro" id="IPR036864">
    <property type="entry name" value="Zn2-C6_fun-type_DNA-bd_sf"/>
</dbReference>
<keyword evidence="6" id="KW-0539">Nucleus</keyword>
<keyword evidence="3" id="KW-0805">Transcription regulation</keyword>
<evidence type="ECO:0000256" key="5">
    <source>
        <dbReference type="ARBA" id="ARBA00023163"/>
    </source>
</evidence>
<dbReference type="Gene3D" id="4.10.240.10">
    <property type="entry name" value="Zn(2)-C6 fungal-type DNA-binding domain"/>
    <property type="match status" value="1"/>
</dbReference>
<feature type="domain" description="Zn(2)-C6 fungal-type" evidence="7">
    <location>
        <begin position="6"/>
        <end position="38"/>
    </location>
</feature>
<evidence type="ECO:0000313" key="8">
    <source>
        <dbReference type="EMBL" id="EIT82284.1"/>
    </source>
</evidence>
<proteinExistence type="predicted"/>
<dbReference type="InterPro" id="IPR050815">
    <property type="entry name" value="TF_fung"/>
</dbReference>